<feature type="domain" description="Capsule synthesis protein CapA" evidence="2">
    <location>
        <begin position="57"/>
        <end position="302"/>
    </location>
</feature>
<dbReference type="SMART" id="SM00854">
    <property type="entry name" value="PGA_cap"/>
    <property type="match status" value="1"/>
</dbReference>
<protein>
    <submittedName>
        <fullName evidence="3">CapA family protein</fullName>
        <ecNumber evidence="3">3.1.-.-</ecNumber>
    </submittedName>
</protein>
<dbReference type="RefSeq" id="WP_300991768.1">
    <property type="nucleotide sequence ID" value="NZ_CP129235.1"/>
</dbReference>
<dbReference type="PANTHER" id="PTHR33393">
    <property type="entry name" value="POLYGLUTAMINE SYNTHESIS ACCESSORY PROTEIN RV0574C-RELATED"/>
    <property type="match status" value="1"/>
</dbReference>
<evidence type="ECO:0000313" key="3">
    <source>
        <dbReference type="EMBL" id="MDN7246482.1"/>
    </source>
</evidence>
<dbReference type="Proteomes" id="UP001172142">
    <property type="component" value="Unassembled WGS sequence"/>
</dbReference>
<proteinExistence type="inferred from homology"/>
<evidence type="ECO:0000256" key="1">
    <source>
        <dbReference type="ARBA" id="ARBA00005662"/>
    </source>
</evidence>
<dbReference type="InterPro" id="IPR029052">
    <property type="entry name" value="Metallo-depent_PP-like"/>
</dbReference>
<dbReference type="InterPro" id="IPR019079">
    <property type="entry name" value="Capsule_synth_CapA"/>
</dbReference>
<dbReference type="PANTHER" id="PTHR33393:SF12">
    <property type="entry name" value="CAPSULE BIOSYNTHESIS PROTEIN CAPA"/>
    <property type="match status" value="1"/>
</dbReference>
<dbReference type="CDD" id="cd07381">
    <property type="entry name" value="MPP_CapA"/>
    <property type="match status" value="1"/>
</dbReference>
<dbReference type="PROSITE" id="PS51257">
    <property type="entry name" value="PROKAR_LIPOPROTEIN"/>
    <property type="match status" value="1"/>
</dbReference>
<dbReference type="EMBL" id="JAUJWU010000003">
    <property type="protein sequence ID" value="MDN7246482.1"/>
    <property type="molecule type" value="Genomic_DNA"/>
</dbReference>
<name>A0ABT8NF36_9BACL</name>
<gene>
    <name evidence="3" type="ORF">QWY13_13375</name>
</gene>
<reference evidence="3 4" key="1">
    <citation type="submission" date="2023-07" db="EMBL/GenBank/DDBJ databases">
        <title>Novel species in genus Planococcus.</title>
        <authorList>
            <person name="Ning S."/>
        </authorList>
    </citation>
    <scope>NUCLEOTIDE SEQUENCE [LARGE SCALE GENOMIC DNA]</scope>
    <source>
        <strain evidence="3 4">N017</strain>
    </source>
</reference>
<dbReference type="SUPFAM" id="SSF56300">
    <property type="entry name" value="Metallo-dependent phosphatases"/>
    <property type="match status" value="1"/>
</dbReference>
<keyword evidence="4" id="KW-1185">Reference proteome</keyword>
<comment type="similarity">
    <text evidence="1">Belongs to the CapA family.</text>
</comment>
<accession>A0ABT8NF36</accession>
<organism evidence="3 4">
    <name type="scientific">Planococcus shenhongbingii</name>
    <dbReference type="NCBI Taxonomy" id="3058398"/>
    <lineage>
        <taxon>Bacteria</taxon>
        <taxon>Bacillati</taxon>
        <taxon>Bacillota</taxon>
        <taxon>Bacilli</taxon>
        <taxon>Bacillales</taxon>
        <taxon>Caryophanaceae</taxon>
        <taxon>Planococcus</taxon>
    </lineage>
</organism>
<dbReference type="Gene3D" id="3.60.21.10">
    <property type="match status" value="1"/>
</dbReference>
<dbReference type="Pfam" id="PF09587">
    <property type="entry name" value="PGA_cap"/>
    <property type="match status" value="1"/>
</dbReference>
<dbReference type="EC" id="3.1.-.-" evidence="3"/>
<comment type="caution">
    <text evidence="3">The sequence shown here is derived from an EMBL/GenBank/DDBJ whole genome shotgun (WGS) entry which is preliminary data.</text>
</comment>
<evidence type="ECO:0000259" key="2">
    <source>
        <dbReference type="SMART" id="SM00854"/>
    </source>
</evidence>
<evidence type="ECO:0000313" key="4">
    <source>
        <dbReference type="Proteomes" id="UP001172142"/>
    </source>
</evidence>
<dbReference type="InterPro" id="IPR052169">
    <property type="entry name" value="CW_Biosynth-Accessory"/>
</dbReference>
<sequence length="379" mass="41591">MKKNQKSMILLFILLVLFLSGCFSETGAPIAKVGEFETRKAPVAVIPSKLVKTSVASLSAVGDILIHERVYLDAQTENGYDFNPMFAEVKPFLEKSDITIANSESIVGGNEVGLSTYPSFNSPFEVADAMKSAGIDVVSMANNHTLDRGEKAIVSALKYWDKIGMTHTGASASEEERNQIPTITKNGIVFSFLSYTYGTNGIPTPKGKDYLLNRIDKAKMKTDLIKAKAASDVVVLSLHFGNEYETMPTDEQKELAHFAAEQGADLILGHHPHVLQPAEWIETTDGKRSFAIYSLGNFLSGQEGLQRQIGGILHIHAKKTIDANSTTIVLKEPSFTPTYVESQNHKNYKITLLKNADPAANQAIKDHLSLWVKDLAFDE</sequence>
<dbReference type="GO" id="GO:0016787">
    <property type="term" value="F:hydrolase activity"/>
    <property type="evidence" value="ECO:0007669"/>
    <property type="project" value="UniProtKB-KW"/>
</dbReference>
<keyword evidence="3" id="KW-0378">Hydrolase</keyword>